<dbReference type="CDD" id="cd17624">
    <property type="entry name" value="REC_OmpR_PmrA-like"/>
    <property type="match status" value="1"/>
</dbReference>
<dbReference type="PANTHER" id="PTHR48111">
    <property type="entry name" value="REGULATOR OF RPOS"/>
    <property type="match status" value="1"/>
</dbReference>
<reference evidence="10 11" key="1">
    <citation type="submission" date="2021-07" db="EMBL/GenBank/DDBJ databases">
        <title>Paenibacillus radiodurans sp. nov., isolated from the southeastern edge of Tengger Desert.</title>
        <authorList>
            <person name="Zhang G."/>
        </authorList>
    </citation>
    <scope>NUCLEOTIDE SEQUENCE [LARGE SCALE GENOMIC DNA]</scope>
    <source>
        <strain evidence="10 11">CCM 7311</strain>
    </source>
</reference>
<keyword evidence="2" id="KW-0902">Two-component regulatory system</keyword>
<keyword evidence="11" id="KW-1185">Reference proteome</keyword>
<accession>A0ABS7C1J1</accession>
<dbReference type="InterPro" id="IPR039420">
    <property type="entry name" value="WalR-like"/>
</dbReference>
<name>A0ABS7C1J1_9BACL</name>
<keyword evidence="3" id="KW-0805">Transcription regulation</keyword>
<keyword evidence="5" id="KW-0804">Transcription</keyword>
<dbReference type="SMART" id="SM00448">
    <property type="entry name" value="REC"/>
    <property type="match status" value="1"/>
</dbReference>
<feature type="DNA-binding region" description="OmpR/PhoB-type" evidence="7">
    <location>
        <begin position="125"/>
        <end position="223"/>
    </location>
</feature>
<dbReference type="InterPro" id="IPR001789">
    <property type="entry name" value="Sig_transdc_resp-reg_receiver"/>
</dbReference>
<evidence type="ECO:0000256" key="1">
    <source>
        <dbReference type="ARBA" id="ARBA00022553"/>
    </source>
</evidence>
<feature type="domain" description="Response regulatory" evidence="8">
    <location>
        <begin position="2"/>
        <end position="116"/>
    </location>
</feature>
<dbReference type="InterPro" id="IPR036388">
    <property type="entry name" value="WH-like_DNA-bd_sf"/>
</dbReference>
<dbReference type="InterPro" id="IPR011006">
    <property type="entry name" value="CheY-like_superfamily"/>
</dbReference>
<evidence type="ECO:0000256" key="2">
    <source>
        <dbReference type="ARBA" id="ARBA00023012"/>
    </source>
</evidence>
<comment type="caution">
    <text evidence="10">The sequence shown here is derived from an EMBL/GenBank/DDBJ whole genome shotgun (WGS) entry which is preliminary data.</text>
</comment>
<dbReference type="SUPFAM" id="SSF46894">
    <property type="entry name" value="C-terminal effector domain of the bipartite response regulators"/>
    <property type="match status" value="1"/>
</dbReference>
<feature type="modified residue" description="4-aspartylphosphate" evidence="6">
    <location>
        <position position="51"/>
    </location>
</feature>
<evidence type="ECO:0000313" key="10">
    <source>
        <dbReference type="EMBL" id="MBW7454783.1"/>
    </source>
</evidence>
<evidence type="ECO:0000256" key="7">
    <source>
        <dbReference type="PROSITE-ProRule" id="PRU01091"/>
    </source>
</evidence>
<feature type="domain" description="OmpR/PhoB-type" evidence="9">
    <location>
        <begin position="125"/>
        <end position="223"/>
    </location>
</feature>
<dbReference type="Gene3D" id="1.10.10.10">
    <property type="entry name" value="Winged helix-like DNA-binding domain superfamily/Winged helix DNA-binding domain"/>
    <property type="match status" value="1"/>
</dbReference>
<dbReference type="Pfam" id="PF00486">
    <property type="entry name" value="Trans_reg_C"/>
    <property type="match status" value="1"/>
</dbReference>
<dbReference type="PROSITE" id="PS50110">
    <property type="entry name" value="RESPONSE_REGULATORY"/>
    <property type="match status" value="1"/>
</dbReference>
<organism evidence="10 11">
    <name type="scientific">Paenibacillus sepulcri</name>
    <dbReference type="NCBI Taxonomy" id="359917"/>
    <lineage>
        <taxon>Bacteria</taxon>
        <taxon>Bacillati</taxon>
        <taxon>Bacillota</taxon>
        <taxon>Bacilli</taxon>
        <taxon>Bacillales</taxon>
        <taxon>Paenibacillaceae</taxon>
        <taxon>Paenibacillus</taxon>
    </lineage>
</organism>
<dbReference type="Proteomes" id="UP001519887">
    <property type="component" value="Unassembled WGS sequence"/>
</dbReference>
<protein>
    <submittedName>
        <fullName evidence="10">Response regulator transcription factor</fullName>
    </submittedName>
</protein>
<dbReference type="PROSITE" id="PS51755">
    <property type="entry name" value="OMPR_PHOB"/>
    <property type="match status" value="1"/>
</dbReference>
<evidence type="ECO:0000256" key="4">
    <source>
        <dbReference type="ARBA" id="ARBA00023125"/>
    </source>
</evidence>
<dbReference type="InterPro" id="IPR016032">
    <property type="entry name" value="Sig_transdc_resp-reg_C-effctor"/>
</dbReference>
<evidence type="ECO:0000259" key="9">
    <source>
        <dbReference type="PROSITE" id="PS51755"/>
    </source>
</evidence>
<evidence type="ECO:0000256" key="5">
    <source>
        <dbReference type="ARBA" id="ARBA00023163"/>
    </source>
</evidence>
<dbReference type="EMBL" id="JAHZIK010000249">
    <property type="protein sequence ID" value="MBW7454783.1"/>
    <property type="molecule type" value="Genomic_DNA"/>
</dbReference>
<evidence type="ECO:0000259" key="8">
    <source>
        <dbReference type="PROSITE" id="PS50110"/>
    </source>
</evidence>
<dbReference type="SUPFAM" id="SSF52172">
    <property type="entry name" value="CheY-like"/>
    <property type="match status" value="1"/>
</dbReference>
<gene>
    <name evidence="10" type="ORF">K0U00_12140</name>
</gene>
<dbReference type="CDD" id="cd00383">
    <property type="entry name" value="trans_reg_C"/>
    <property type="match status" value="1"/>
</dbReference>
<proteinExistence type="predicted"/>
<sequence length="223" mass="25441">MRILLVEDDIRLGPLVEYKLAKQLHSVDWVTDGGMALDYMEAARYDLFILDWMLPGKTGLELCQEARSRNLHTPILMLTARDAVPDRVSGLLSGADDYLVKPFAFEELLARIQVLARRIETDWTSGIYRISDLVVNMQTFEVLRQDIPVTLTRREFQLLAYLVMNAGQVLSRQQIMDQVWGLSADITPNAVDATVKLLRKKIDGPYESKLIQSIRGFGFRLIK</sequence>
<dbReference type="InterPro" id="IPR001867">
    <property type="entry name" value="OmpR/PhoB-type_DNA-bd"/>
</dbReference>
<dbReference type="RefSeq" id="WP_210042892.1">
    <property type="nucleotide sequence ID" value="NZ_JBHLVU010000023.1"/>
</dbReference>
<dbReference type="SMART" id="SM00862">
    <property type="entry name" value="Trans_reg_C"/>
    <property type="match status" value="1"/>
</dbReference>
<dbReference type="Gene3D" id="3.40.50.2300">
    <property type="match status" value="1"/>
</dbReference>
<dbReference type="PANTHER" id="PTHR48111:SF22">
    <property type="entry name" value="REGULATOR OF RPOS"/>
    <property type="match status" value="1"/>
</dbReference>
<evidence type="ECO:0000313" key="11">
    <source>
        <dbReference type="Proteomes" id="UP001519887"/>
    </source>
</evidence>
<dbReference type="Pfam" id="PF00072">
    <property type="entry name" value="Response_reg"/>
    <property type="match status" value="1"/>
</dbReference>
<evidence type="ECO:0000256" key="6">
    <source>
        <dbReference type="PROSITE-ProRule" id="PRU00169"/>
    </source>
</evidence>
<dbReference type="Gene3D" id="6.10.250.690">
    <property type="match status" value="1"/>
</dbReference>
<evidence type="ECO:0000256" key="3">
    <source>
        <dbReference type="ARBA" id="ARBA00023015"/>
    </source>
</evidence>
<keyword evidence="1 6" id="KW-0597">Phosphoprotein</keyword>
<keyword evidence="4 7" id="KW-0238">DNA-binding</keyword>